<evidence type="ECO:0000259" key="3">
    <source>
        <dbReference type="Pfam" id="PF13581"/>
    </source>
</evidence>
<dbReference type="PANTHER" id="PTHR35526">
    <property type="entry name" value="ANTI-SIGMA-F FACTOR RSBW-RELATED"/>
    <property type="match status" value="1"/>
</dbReference>
<dbReference type="Gene3D" id="3.30.565.10">
    <property type="entry name" value="Histidine kinase-like ATPase, C-terminal domain"/>
    <property type="match status" value="1"/>
</dbReference>
<keyword evidence="1" id="KW-0723">Serine/threonine-protein kinase</keyword>
<dbReference type="InterPro" id="IPR003594">
    <property type="entry name" value="HATPase_dom"/>
</dbReference>
<evidence type="ECO:0000256" key="1">
    <source>
        <dbReference type="ARBA" id="ARBA00022527"/>
    </source>
</evidence>
<keyword evidence="1" id="KW-0808">Transferase</keyword>
<dbReference type="InterPro" id="IPR050267">
    <property type="entry name" value="Anti-sigma-factor_SerPK"/>
</dbReference>
<dbReference type="EMBL" id="BAAATD010000009">
    <property type="protein sequence ID" value="GAA2619346.1"/>
    <property type="molecule type" value="Genomic_DNA"/>
</dbReference>
<feature type="domain" description="Histidine kinase/HSP90-like ATPase" evidence="3">
    <location>
        <begin position="76"/>
        <end position="174"/>
    </location>
</feature>
<dbReference type="Pfam" id="PF13581">
    <property type="entry name" value="HATPase_c_2"/>
    <property type="match status" value="1"/>
</dbReference>
<keyword evidence="5" id="KW-1185">Reference proteome</keyword>
<dbReference type="InterPro" id="IPR036890">
    <property type="entry name" value="HATPase_C_sf"/>
</dbReference>
<proteinExistence type="predicted"/>
<reference evidence="5" key="1">
    <citation type="journal article" date="2019" name="Int. J. Syst. Evol. Microbiol.">
        <title>The Global Catalogue of Microorganisms (GCM) 10K type strain sequencing project: providing services to taxonomists for standard genome sequencing and annotation.</title>
        <authorList>
            <consortium name="The Broad Institute Genomics Platform"/>
            <consortium name="The Broad Institute Genome Sequencing Center for Infectious Disease"/>
            <person name="Wu L."/>
            <person name="Ma J."/>
        </authorList>
    </citation>
    <scope>NUCLEOTIDE SEQUENCE [LARGE SCALE GENOMIC DNA]</scope>
    <source>
        <strain evidence="5">JCM 6833</strain>
    </source>
</reference>
<dbReference type="CDD" id="cd16936">
    <property type="entry name" value="HATPase_RsbW-like"/>
    <property type="match status" value="1"/>
</dbReference>
<evidence type="ECO:0000256" key="2">
    <source>
        <dbReference type="SAM" id="MobiDB-lite"/>
    </source>
</evidence>
<keyword evidence="1" id="KW-0418">Kinase</keyword>
<evidence type="ECO:0000313" key="5">
    <source>
        <dbReference type="Proteomes" id="UP001501509"/>
    </source>
</evidence>
<comment type="caution">
    <text evidence="4">The sequence shown here is derived from an EMBL/GenBank/DDBJ whole genome shotgun (WGS) entry which is preliminary data.</text>
</comment>
<dbReference type="PANTHER" id="PTHR35526:SF3">
    <property type="entry name" value="ANTI-SIGMA-F FACTOR RSBW"/>
    <property type="match status" value="1"/>
</dbReference>
<dbReference type="SUPFAM" id="SSF55874">
    <property type="entry name" value="ATPase domain of HSP90 chaperone/DNA topoisomerase II/histidine kinase"/>
    <property type="match status" value="1"/>
</dbReference>
<dbReference type="Proteomes" id="UP001501509">
    <property type="component" value="Unassembled WGS sequence"/>
</dbReference>
<name>A0ABP6CP33_9ACTN</name>
<gene>
    <name evidence="4" type="ORF">GCM10010411_63860</name>
</gene>
<sequence length="187" mass="20200">MRIALRAVAPPSPKGAEGSSHVAGESGQSAPSVRTNMDGTLAFPMAPTTHQFTDDGASTDSDKDDCVWRVEVPGVAEAIPLLRRWVRLLLVDELAEAFELIVSEYSTNALWHTASSRPGGRIRAELHISRQQTRLTVLDDGPVLARTDQSADPDEHGRGLLVADSYAGDIGEYDCADGHATWALIRR</sequence>
<feature type="compositionally biased region" description="Polar residues" evidence="2">
    <location>
        <begin position="26"/>
        <end position="38"/>
    </location>
</feature>
<organism evidence="4 5">
    <name type="scientific">Actinomadura fulvescens</name>
    <dbReference type="NCBI Taxonomy" id="46160"/>
    <lineage>
        <taxon>Bacteria</taxon>
        <taxon>Bacillati</taxon>
        <taxon>Actinomycetota</taxon>
        <taxon>Actinomycetes</taxon>
        <taxon>Streptosporangiales</taxon>
        <taxon>Thermomonosporaceae</taxon>
        <taxon>Actinomadura</taxon>
    </lineage>
</organism>
<protein>
    <recommendedName>
        <fullName evidence="3">Histidine kinase/HSP90-like ATPase domain-containing protein</fullName>
    </recommendedName>
</protein>
<feature type="region of interest" description="Disordered" evidence="2">
    <location>
        <begin position="1"/>
        <end position="62"/>
    </location>
</feature>
<evidence type="ECO:0000313" key="4">
    <source>
        <dbReference type="EMBL" id="GAA2619346.1"/>
    </source>
</evidence>
<accession>A0ABP6CP33</accession>